<feature type="region of interest" description="Disordered" evidence="1">
    <location>
        <begin position="92"/>
        <end position="187"/>
    </location>
</feature>
<name>A0A914A3N9_PATMI</name>
<sequence>MGFNNSKVVWVLLAVSGVLWTRFHCVQARPVNDEGRVVLKRVLKPCVDQAKPELQKGSNRTKEQVNNTPCNPENPLPVEDILPKRLPVTMARKQDSITDEHSLEKEGTEYSFSENSPQPGTKKEDLSGGKTGLNSDEFLQRSEFEEEEENLDSLAPHVPYPEMDRDGGEPATTDATIREPGQDIATNKHLPDEKKSELFIDSGIFPFIAMGVLSALFITMMIAALYFARHSSDSHQHSHISMKHIGIGPAPLSRDGDSAFHTVTFRNAKDAVIGDFAINMFAVRQEEREEAKRELAEASESTLLATPANIPVPRVTAAPVILEAEQRVATPLHRDLPDVVSVSSSRRDTMCNNRHSTGSSLYMELMNMCRNTRLLEELALRRKNIMMLDATQLNQDDMFSSDTDCNKSGKSVLRRHASIDSARCRENVPLPSTYESHYFKLYDGDDDDSSALASASANTTMDVMFSGDEGCTSTLSSLHRKGSSKRNSRLLDESRQLLPVQEFFNEALIDSSKGDDVGDEDALYETIDEMGYRRRTASSRAIRRLMEARESAGQAGETVVVENAWESSPKKYDKIDRSIKAYRKQMAKDKDYNTLVV</sequence>
<keyword evidence="2" id="KW-0472">Membrane</keyword>
<dbReference type="GeneID" id="119729682"/>
<feature type="compositionally biased region" description="Basic and acidic residues" evidence="1">
    <location>
        <begin position="92"/>
        <end position="108"/>
    </location>
</feature>
<feature type="region of interest" description="Disordered" evidence="1">
    <location>
        <begin position="53"/>
        <end position="79"/>
    </location>
</feature>
<reference evidence="4" key="1">
    <citation type="submission" date="2022-11" db="UniProtKB">
        <authorList>
            <consortium name="EnsemblMetazoa"/>
        </authorList>
    </citation>
    <scope>IDENTIFICATION</scope>
</reference>
<feature type="transmembrane region" description="Helical" evidence="2">
    <location>
        <begin position="204"/>
        <end position="228"/>
    </location>
</feature>
<feature type="signal peptide" evidence="3">
    <location>
        <begin position="1"/>
        <end position="28"/>
    </location>
</feature>
<organism evidence="4 5">
    <name type="scientific">Patiria miniata</name>
    <name type="common">Bat star</name>
    <name type="synonym">Asterina miniata</name>
    <dbReference type="NCBI Taxonomy" id="46514"/>
    <lineage>
        <taxon>Eukaryota</taxon>
        <taxon>Metazoa</taxon>
        <taxon>Echinodermata</taxon>
        <taxon>Eleutherozoa</taxon>
        <taxon>Asterozoa</taxon>
        <taxon>Asteroidea</taxon>
        <taxon>Valvatacea</taxon>
        <taxon>Valvatida</taxon>
        <taxon>Asterinidae</taxon>
        <taxon>Patiria</taxon>
    </lineage>
</organism>
<protein>
    <submittedName>
        <fullName evidence="4">Uncharacterized protein</fullName>
    </submittedName>
</protein>
<dbReference type="EnsemblMetazoa" id="XM_038202357.1">
    <property type="protein sequence ID" value="XP_038058285.1"/>
    <property type="gene ID" value="LOC119729682"/>
</dbReference>
<keyword evidence="2" id="KW-0812">Transmembrane</keyword>
<feature type="chain" id="PRO_5037157186" evidence="3">
    <location>
        <begin position="29"/>
        <end position="597"/>
    </location>
</feature>
<keyword evidence="2" id="KW-1133">Transmembrane helix</keyword>
<dbReference type="OrthoDB" id="10413555at2759"/>
<evidence type="ECO:0000256" key="1">
    <source>
        <dbReference type="SAM" id="MobiDB-lite"/>
    </source>
</evidence>
<dbReference type="Proteomes" id="UP000887568">
    <property type="component" value="Unplaced"/>
</dbReference>
<evidence type="ECO:0000313" key="4">
    <source>
        <dbReference type="EnsemblMetazoa" id="XP_038058285.1"/>
    </source>
</evidence>
<keyword evidence="5" id="KW-1185">Reference proteome</keyword>
<dbReference type="RefSeq" id="XP_038058285.1">
    <property type="nucleotide sequence ID" value="XM_038202357.1"/>
</dbReference>
<evidence type="ECO:0000256" key="2">
    <source>
        <dbReference type="SAM" id="Phobius"/>
    </source>
</evidence>
<evidence type="ECO:0000313" key="5">
    <source>
        <dbReference type="Proteomes" id="UP000887568"/>
    </source>
</evidence>
<accession>A0A914A3N9</accession>
<keyword evidence="3" id="KW-0732">Signal</keyword>
<feature type="compositionally biased region" description="Polar residues" evidence="1">
    <location>
        <begin position="110"/>
        <end position="119"/>
    </location>
</feature>
<proteinExistence type="predicted"/>
<evidence type="ECO:0000256" key="3">
    <source>
        <dbReference type="SAM" id="SignalP"/>
    </source>
</evidence>
<dbReference type="AlphaFoldDB" id="A0A914A3N9"/>
<dbReference type="OMA" id="VENAWEN"/>